<dbReference type="Proteomes" id="UP000887564">
    <property type="component" value="Unplaced"/>
</dbReference>
<dbReference type="GO" id="GO:0005882">
    <property type="term" value="C:intermediate filament"/>
    <property type="evidence" value="ECO:0007669"/>
    <property type="project" value="TreeGrafter"/>
</dbReference>
<evidence type="ECO:0000256" key="2">
    <source>
        <dbReference type="ARBA" id="ARBA00022737"/>
    </source>
</evidence>
<protein>
    <submittedName>
        <fullName evidence="5">Desmoplakin SH3 domain-containing protein</fullName>
    </submittedName>
</protein>
<dbReference type="Gene3D" id="1.20.58.60">
    <property type="match status" value="1"/>
</dbReference>
<dbReference type="InterPro" id="IPR043197">
    <property type="entry name" value="Plakin"/>
</dbReference>
<keyword evidence="1" id="KW-0597">Phosphoprotein</keyword>
<evidence type="ECO:0000313" key="5">
    <source>
        <dbReference type="WBParaSite" id="PEQ_0001228901-mRNA-1"/>
    </source>
</evidence>
<dbReference type="GO" id="GO:0031122">
    <property type="term" value="P:cytoplasmic microtubule organization"/>
    <property type="evidence" value="ECO:0007669"/>
    <property type="project" value="TreeGrafter"/>
</dbReference>
<keyword evidence="4" id="KW-1185">Reference proteome</keyword>
<sequence>MLERKYNRSDFSLEEGEQLLRELDEINELIKKYHGVLMTLTERSSQISPLWQRGERIQRPIPVTALADYADRNITIREGY</sequence>
<dbReference type="PANTHER" id="PTHR23169:SF23">
    <property type="entry name" value="SHORT STOP, ISOFORM H"/>
    <property type="match status" value="1"/>
</dbReference>
<dbReference type="GO" id="GO:0005198">
    <property type="term" value="F:structural molecule activity"/>
    <property type="evidence" value="ECO:0007669"/>
    <property type="project" value="TreeGrafter"/>
</dbReference>
<accession>A0A914S547</accession>
<evidence type="ECO:0000259" key="3">
    <source>
        <dbReference type="Pfam" id="PF17902"/>
    </source>
</evidence>
<dbReference type="AlphaFoldDB" id="A0A914S547"/>
<keyword evidence="2" id="KW-0677">Repeat</keyword>
<proteinExistence type="predicted"/>
<dbReference type="GO" id="GO:0045104">
    <property type="term" value="P:intermediate filament cytoskeleton organization"/>
    <property type="evidence" value="ECO:0007669"/>
    <property type="project" value="InterPro"/>
</dbReference>
<dbReference type="GO" id="GO:0005737">
    <property type="term" value="C:cytoplasm"/>
    <property type="evidence" value="ECO:0007669"/>
    <property type="project" value="TreeGrafter"/>
</dbReference>
<dbReference type="PANTHER" id="PTHR23169">
    <property type="entry name" value="ENVOPLAKIN"/>
    <property type="match status" value="1"/>
</dbReference>
<dbReference type="GO" id="GO:0030056">
    <property type="term" value="C:hemidesmosome"/>
    <property type="evidence" value="ECO:0007669"/>
    <property type="project" value="TreeGrafter"/>
</dbReference>
<dbReference type="WBParaSite" id="PEQ_0001228901-mRNA-1">
    <property type="protein sequence ID" value="PEQ_0001228901-mRNA-1"/>
    <property type="gene ID" value="PEQ_0001228901"/>
</dbReference>
<dbReference type="Pfam" id="PF17902">
    <property type="entry name" value="SH3_10"/>
    <property type="match status" value="1"/>
</dbReference>
<organism evidence="4 5">
    <name type="scientific">Parascaris equorum</name>
    <name type="common">Equine roundworm</name>
    <dbReference type="NCBI Taxonomy" id="6256"/>
    <lineage>
        <taxon>Eukaryota</taxon>
        <taxon>Metazoa</taxon>
        <taxon>Ecdysozoa</taxon>
        <taxon>Nematoda</taxon>
        <taxon>Chromadorea</taxon>
        <taxon>Rhabditida</taxon>
        <taxon>Spirurina</taxon>
        <taxon>Ascaridomorpha</taxon>
        <taxon>Ascaridoidea</taxon>
        <taxon>Ascarididae</taxon>
        <taxon>Parascaris</taxon>
    </lineage>
</organism>
<feature type="domain" description="Desmoplakin SH3" evidence="3">
    <location>
        <begin position="49"/>
        <end position="79"/>
    </location>
</feature>
<reference evidence="5" key="1">
    <citation type="submission" date="2022-11" db="UniProtKB">
        <authorList>
            <consortium name="WormBaseParasite"/>
        </authorList>
    </citation>
    <scope>IDENTIFICATION</scope>
</reference>
<evidence type="ECO:0000256" key="1">
    <source>
        <dbReference type="ARBA" id="ARBA00022553"/>
    </source>
</evidence>
<dbReference type="GO" id="GO:0042060">
    <property type="term" value="P:wound healing"/>
    <property type="evidence" value="ECO:0007669"/>
    <property type="project" value="TreeGrafter"/>
</dbReference>
<dbReference type="InterPro" id="IPR041615">
    <property type="entry name" value="Desmoplakin_SH3"/>
</dbReference>
<name>A0A914S547_PAREQ</name>
<evidence type="ECO:0000313" key="4">
    <source>
        <dbReference type="Proteomes" id="UP000887564"/>
    </source>
</evidence>
<dbReference type="GO" id="GO:0016020">
    <property type="term" value="C:membrane"/>
    <property type="evidence" value="ECO:0007669"/>
    <property type="project" value="TreeGrafter"/>
</dbReference>